<dbReference type="InterPro" id="IPR036188">
    <property type="entry name" value="FAD/NAD-bd_sf"/>
</dbReference>
<name>A0AAV5WEB1_9BILA</name>
<dbReference type="Proteomes" id="UP001432322">
    <property type="component" value="Unassembled WGS sequence"/>
</dbReference>
<evidence type="ECO:0000256" key="2">
    <source>
        <dbReference type="SAM" id="MobiDB-lite"/>
    </source>
</evidence>
<dbReference type="SUPFAM" id="SSF101790">
    <property type="entry name" value="Aminomethyltransferase beta-barrel domain"/>
    <property type="match status" value="1"/>
</dbReference>
<feature type="domain" description="Aminomethyltransferase C-terminal" evidence="5">
    <location>
        <begin position="794"/>
        <end position="876"/>
    </location>
</feature>
<protein>
    <recommendedName>
        <fullName evidence="9">FAD dependent oxidoreductase</fullName>
    </recommendedName>
</protein>
<keyword evidence="8" id="KW-1185">Reference proteome</keyword>
<dbReference type="AlphaFoldDB" id="A0AAV5WEB1"/>
<feature type="region of interest" description="Disordered" evidence="2">
    <location>
        <begin position="876"/>
        <end position="896"/>
    </location>
</feature>
<evidence type="ECO:0000259" key="4">
    <source>
        <dbReference type="Pfam" id="PF01571"/>
    </source>
</evidence>
<dbReference type="InterPro" id="IPR032503">
    <property type="entry name" value="FAO_M"/>
</dbReference>
<dbReference type="SUPFAM" id="SSF51905">
    <property type="entry name" value="FAD/NAD(P)-binding domain"/>
    <property type="match status" value="1"/>
</dbReference>
<dbReference type="Pfam" id="PF08669">
    <property type="entry name" value="GCV_T_C"/>
    <property type="match status" value="1"/>
</dbReference>
<dbReference type="InterPro" id="IPR006076">
    <property type="entry name" value="FAD-dep_OxRdtase"/>
</dbReference>
<reference evidence="7" key="1">
    <citation type="submission" date="2023-10" db="EMBL/GenBank/DDBJ databases">
        <title>Genome assembly of Pristionchus species.</title>
        <authorList>
            <person name="Yoshida K."/>
            <person name="Sommer R.J."/>
        </authorList>
    </citation>
    <scope>NUCLEOTIDE SEQUENCE</scope>
    <source>
        <strain evidence="7">RS5133</strain>
    </source>
</reference>
<evidence type="ECO:0000259" key="3">
    <source>
        <dbReference type="Pfam" id="PF01266"/>
    </source>
</evidence>
<dbReference type="EMBL" id="BTSY01000005">
    <property type="protein sequence ID" value="GMT28693.1"/>
    <property type="molecule type" value="Genomic_DNA"/>
</dbReference>
<evidence type="ECO:0008006" key="9">
    <source>
        <dbReference type="Google" id="ProtNLM"/>
    </source>
</evidence>
<feature type="domain" description="FAD dependent oxidoreductase central" evidence="6">
    <location>
        <begin position="434"/>
        <end position="489"/>
    </location>
</feature>
<dbReference type="Gene3D" id="3.30.9.10">
    <property type="entry name" value="D-Amino Acid Oxidase, subunit A, domain 2"/>
    <property type="match status" value="1"/>
</dbReference>
<dbReference type="Pfam" id="PF01571">
    <property type="entry name" value="GCV_T"/>
    <property type="match status" value="1"/>
</dbReference>
<dbReference type="Pfam" id="PF01266">
    <property type="entry name" value="DAO"/>
    <property type="match status" value="1"/>
</dbReference>
<evidence type="ECO:0000313" key="8">
    <source>
        <dbReference type="Proteomes" id="UP001432322"/>
    </source>
</evidence>
<organism evidence="7 8">
    <name type="scientific">Pristionchus fissidentatus</name>
    <dbReference type="NCBI Taxonomy" id="1538716"/>
    <lineage>
        <taxon>Eukaryota</taxon>
        <taxon>Metazoa</taxon>
        <taxon>Ecdysozoa</taxon>
        <taxon>Nematoda</taxon>
        <taxon>Chromadorea</taxon>
        <taxon>Rhabditida</taxon>
        <taxon>Rhabditina</taxon>
        <taxon>Diplogasteromorpha</taxon>
        <taxon>Diplogasteroidea</taxon>
        <taxon>Neodiplogasteridae</taxon>
        <taxon>Pristionchus</taxon>
    </lineage>
</organism>
<sequence>SLEGSSPGPLERPPSTADRCTGSVLPTRISLHVLTFELKTSKLSSAMIVLRFPIPFSLRKFSNRLSASTDVVVCGGGLAGSSVAYHLARRGKRISLIEKHSIGGAGATAKCGGLVSSPLIWDHSACELMARKSLNLYEHLADIKGFEYVKCGKLYVTTCERGQSNIERLLSKGKVVGGVEKVDQMSDLAALMPVLNVKDIKGALYSTEDVYLDTIALCQELAAEAVLAGARISEGVTVTEVLLGHDRQVYAVDTTEGLIETPVFVDAAGIWSGHISVKTLPHGKVQLASFPAIYQNLVCDRLPSASIISTDQPIVYDMDRNVVIHAGSNRTLIVGFNEESMRAASKKDEKWMETGHDWDLFHGSLGDSMARIPMIGNMRVGELSNRLEAYTPDGACTMGESSQAKGYFVAGGFCGQGLSLAGGLGEVLSDWIVDGYPSIDVSRIDVARFLELHANQQYLSERIPEVASLTYRNTKSGHQFHSARNLRMSPIYHQLKAAGAVFGETMGYERPLWFESKGPEKSVYSASERGHVGKAPWFNHVEKEYAACRERVGLIDMSSFTKFEISGPDAVSHLQYLCSADIDRPIGTTVFTGMQNESGGYVSDCTLSRLGDESFFMVAPTIQQDRVFNWMTKWAHKMKAKVHIQDVTAAYTALDVVGPLSRHLLSDLTDQSVSSTSFPSFRCKEINIGMATGIRAISVSHCGELGWVLYIPNEQAQNVYERIVEAGREYSLQHAGYYTLRHLRIEKFYVYWGQDIDATVTPVECGRSFRVHLQKDFIGKGAIERQMEGGIYKRFVHALIDEFDPSRDPSPIGGEWIYRDGVVVGHVTSSAFGFTLGSQVCIAVVQKSDGISMPFLTTGKWHIEIAGRQYDIRISPHSPSLPMESSEQPNHYRPTQ</sequence>
<evidence type="ECO:0000259" key="6">
    <source>
        <dbReference type="Pfam" id="PF16350"/>
    </source>
</evidence>
<dbReference type="InterPro" id="IPR006222">
    <property type="entry name" value="GCVT_N"/>
</dbReference>
<dbReference type="InterPro" id="IPR028896">
    <property type="entry name" value="GcvT/YgfZ/DmdA"/>
</dbReference>
<dbReference type="SUPFAM" id="SSF103025">
    <property type="entry name" value="Folate-binding domain"/>
    <property type="match status" value="1"/>
</dbReference>
<dbReference type="GO" id="GO:0005739">
    <property type="term" value="C:mitochondrion"/>
    <property type="evidence" value="ECO:0007669"/>
    <property type="project" value="TreeGrafter"/>
</dbReference>
<accession>A0AAV5WEB1</accession>
<comment type="similarity">
    <text evidence="1">Belongs to the GcvT family.</text>
</comment>
<dbReference type="Gene3D" id="3.50.50.60">
    <property type="entry name" value="FAD/NAD(P)-binding domain"/>
    <property type="match status" value="1"/>
</dbReference>
<evidence type="ECO:0000313" key="7">
    <source>
        <dbReference type="EMBL" id="GMT28693.1"/>
    </source>
</evidence>
<dbReference type="Gene3D" id="3.30.70.1400">
    <property type="entry name" value="Aminomethyltransferase beta-barrel domains"/>
    <property type="match status" value="1"/>
</dbReference>
<dbReference type="Gene3D" id="3.30.1360.120">
    <property type="entry name" value="Probable tRNA modification gtpase trme, domain 1"/>
    <property type="match status" value="1"/>
</dbReference>
<gene>
    <name evidence="7" type="ORF">PFISCL1PPCAC_19990</name>
</gene>
<feature type="non-terminal residue" evidence="7">
    <location>
        <position position="1"/>
    </location>
</feature>
<dbReference type="InterPro" id="IPR027266">
    <property type="entry name" value="TrmE/GcvT-like"/>
</dbReference>
<feature type="domain" description="GCVT N-terminal" evidence="4">
    <location>
        <begin position="491"/>
        <end position="775"/>
    </location>
</feature>
<dbReference type="InterPro" id="IPR029043">
    <property type="entry name" value="GcvT/YgfZ_C"/>
</dbReference>
<dbReference type="Pfam" id="PF16350">
    <property type="entry name" value="FAO_M"/>
    <property type="match status" value="1"/>
</dbReference>
<dbReference type="Gene3D" id="2.40.30.110">
    <property type="entry name" value="Aminomethyltransferase beta-barrel domains"/>
    <property type="match status" value="1"/>
</dbReference>
<comment type="caution">
    <text evidence="7">The sequence shown here is derived from an EMBL/GenBank/DDBJ whole genome shotgun (WGS) entry which is preliminary data.</text>
</comment>
<dbReference type="PANTHER" id="PTHR43757">
    <property type="entry name" value="AMINOMETHYLTRANSFERASE"/>
    <property type="match status" value="1"/>
</dbReference>
<feature type="domain" description="FAD dependent oxidoreductase" evidence="3">
    <location>
        <begin position="70"/>
        <end position="431"/>
    </location>
</feature>
<dbReference type="InterPro" id="IPR013977">
    <property type="entry name" value="GcvT_C"/>
</dbReference>
<evidence type="ECO:0000259" key="5">
    <source>
        <dbReference type="Pfam" id="PF08669"/>
    </source>
</evidence>
<proteinExistence type="inferred from homology"/>
<feature type="compositionally biased region" description="Polar residues" evidence="2">
    <location>
        <begin position="883"/>
        <end position="896"/>
    </location>
</feature>
<evidence type="ECO:0000256" key="1">
    <source>
        <dbReference type="ARBA" id="ARBA00008609"/>
    </source>
</evidence>
<dbReference type="PANTHER" id="PTHR43757:SF15">
    <property type="entry name" value="PYRUVATE DEHYDROGENASE PHOSPHATASE REGULATORY SUBUNIT, MITOCHONDRIAL-LIKE"/>
    <property type="match status" value="1"/>
</dbReference>